<dbReference type="OrthoDB" id="266913at2"/>
<dbReference type="EMBL" id="FODJ01000002">
    <property type="protein sequence ID" value="SEN91596.1"/>
    <property type="molecule type" value="Genomic_DNA"/>
</dbReference>
<evidence type="ECO:0000313" key="11">
    <source>
        <dbReference type="Proteomes" id="UP000199300"/>
    </source>
</evidence>
<organism evidence="10 11">
    <name type="scientific">Amphibacillus marinus</name>
    <dbReference type="NCBI Taxonomy" id="872970"/>
    <lineage>
        <taxon>Bacteria</taxon>
        <taxon>Bacillati</taxon>
        <taxon>Bacillota</taxon>
        <taxon>Bacilli</taxon>
        <taxon>Bacillales</taxon>
        <taxon>Bacillaceae</taxon>
        <taxon>Amphibacillus</taxon>
    </lineage>
</organism>
<sequence length="379" mass="42202">MITGLIKFELKKNLKDKGLVFWMLILPIVFIVLFGFIFDNQGTEITFEIPYVNEDQSELSEQFIQALGVSDSFQLEEQESLATAIADLEAGDISTVLYLPDGFEEQLIIGANNPIYFHYNPINEDSISPIRALIENVSYSFQEQQLRATLEEVGVDADAALTPAIEIVEEYVAVDDGYDAISHIIPGYTVMFTFYIMISMAISFVKDLNSGLVARLTSTPLTKYQYLIGKWVPYILIVLAQITALLTFGYFVYNVNLGNLLAITVLAIALAMITTSWGMTLSVLTKNENMGIGITQIIALGGAMIGGLWMPTEFLPRFIQRLGLFLPQYWAQDGFLEIMIYGGNLADVLLNILILLLYALLGFLIAVLSYRRFIAAARG</sequence>
<accession>A0A1H8KGB0</accession>
<feature type="transmembrane region" description="Helical" evidence="8">
    <location>
        <begin position="290"/>
        <end position="310"/>
    </location>
</feature>
<keyword evidence="7 8" id="KW-0472">Membrane</keyword>
<dbReference type="GO" id="GO:0005886">
    <property type="term" value="C:plasma membrane"/>
    <property type="evidence" value="ECO:0007669"/>
    <property type="project" value="UniProtKB-SubCell"/>
</dbReference>
<evidence type="ECO:0000313" key="10">
    <source>
        <dbReference type="EMBL" id="SEN91596.1"/>
    </source>
</evidence>
<feature type="transmembrane region" description="Helical" evidence="8">
    <location>
        <begin position="231"/>
        <end position="253"/>
    </location>
</feature>
<evidence type="ECO:0000256" key="2">
    <source>
        <dbReference type="ARBA" id="ARBA00007783"/>
    </source>
</evidence>
<dbReference type="InterPro" id="IPR013525">
    <property type="entry name" value="ABC2_TM"/>
</dbReference>
<dbReference type="InterPro" id="IPR047817">
    <property type="entry name" value="ABC2_TM_bact-type"/>
</dbReference>
<dbReference type="InterPro" id="IPR051449">
    <property type="entry name" value="ABC-2_transporter_component"/>
</dbReference>
<dbReference type="AlphaFoldDB" id="A0A1H8KGB0"/>
<keyword evidence="5 8" id="KW-0812">Transmembrane</keyword>
<feature type="transmembrane region" description="Helical" evidence="8">
    <location>
        <begin position="185"/>
        <end position="205"/>
    </location>
</feature>
<keyword evidence="4" id="KW-1003">Cell membrane</keyword>
<comment type="subcellular location">
    <subcellularLocation>
        <location evidence="1">Cell membrane</location>
        <topology evidence="1">Multi-pass membrane protein</topology>
    </subcellularLocation>
</comment>
<name>A0A1H8KGB0_9BACI</name>
<protein>
    <submittedName>
        <fullName evidence="10">ABC-2 type transport system permease protein</fullName>
    </submittedName>
</protein>
<keyword evidence="11" id="KW-1185">Reference proteome</keyword>
<feature type="transmembrane region" description="Helical" evidence="8">
    <location>
        <begin position="20"/>
        <end position="38"/>
    </location>
</feature>
<dbReference type="Proteomes" id="UP000199300">
    <property type="component" value="Unassembled WGS sequence"/>
</dbReference>
<dbReference type="Pfam" id="PF12698">
    <property type="entry name" value="ABC2_membrane_3"/>
    <property type="match status" value="1"/>
</dbReference>
<feature type="domain" description="ABC transmembrane type-2" evidence="9">
    <location>
        <begin position="148"/>
        <end position="373"/>
    </location>
</feature>
<evidence type="ECO:0000256" key="7">
    <source>
        <dbReference type="ARBA" id="ARBA00023136"/>
    </source>
</evidence>
<evidence type="ECO:0000259" key="9">
    <source>
        <dbReference type="PROSITE" id="PS51012"/>
    </source>
</evidence>
<proteinExistence type="inferred from homology"/>
<evidence type="ECO:0000256" key="6">
    <source>
        <dbReference type="ARBA" id="ARBA00022989"/>
    </source>
</evidence>
<evidence type="ECO:0000256" key="4">
    <source>
        <dbReference type="ARBA" id="ARBA00022475"/>
    </source>
</evidence>
<dbReference type="PROSITE" id="PS51012">
    <property type="entry name" value="ABC_TM2"/>
    <property type="match status" value="1"/>
</dbReference>
<evidence type="ECO:0000256" key="5">
    <source>
        <dbReference type="ARBA" id="ARBA00022692"/>
    </source>
</evidence>
<evidence type="ECO:0000256" key="8">
    <source>
        <dbReference type="SAM" id="Phobius"/>
    </source>
</evidence>
<dbReference type="STRING" id="872970.SAMN04488134_102272"/>
<gene>
    <name evidence="10" type="ORF">SAMN04488134_102272</name>
</gene>
<keyword evidence="3" id="KW-0813">Transport</keyword>
<dbReference type="Gene3D" id="3.40.1710.10">
    <property type="entry name" value="abc type-2 transporter like domain"/>
    <property type="match status" value="1"/>
</dbReference>
<feature type="transmembrane region" description="Helical" evidence="8">
    <location>
        <begin position="348"/>
        <end position="370"/>
    </location>
</feature>
<evidence type="ECO:0000256" key="1">
    <source>
        <dbReference type="ARBA" id="ARBA00004651"/>
    </source>
</evidence>
<dbReference type="PANTHER" id="PTHR30294:SF38">
    <property type="entry name" value="TRANSPORT PERMEASE PROTEIN"/>
    <property type="match status" value="1"/>
</dbReference>
<evidence type="ECO:0000256" key="3">
    <source>
        <dbReference type="ARBA" id="ARBA00022448"/>
    </source>
</evidence>
<reference evidence="10 11" key="1">
    <citation type="submission" date="2016-10" db="EMBL/GenBank/DDBJ databases">
        <authorList>
            <person name="de Groot N.N."/>
        </authorList>
    </citation>
    <scope>NUCLEOTIDE SEQUENCE [LARGE SCALE GENOMIC DNA]</scope>
    <source>
        <strain evidence="10 11">CGMCC 1.10434</strain>
    </source>
</reference>
<dbReference type="RefSeq" id="WP_091495565.1">
    <property type="nucleotide sequence ID" value="NZ_FODJ01000002.1"/>
</dbReference>
<feature type="transmembrane region" description="Helical" evidence="8">
    <location>
        <begin position="260"/>
        <end position="284"/>
    </location>
</feature>
<dbReference type="GO" id="GO:0140359">
    <property type="term" value="F:ABC-type transporter activity"/>
    <property type="evidence" value="ECO:0007669"/>
    <property type="project" value="InterPro"/>
</dbReference>
<keyword evidence="6 8" id="KW-1133">Transmembrane helix</keyword>
<dbReference type="PANTHER" id="PTHR30294">
    <property type="entry name" value="MEMBRANE COMPONENT OF ABC TRANSPORTER YHHJ-RELATED"/>
    <property type="match status" value="1"/>
</dbReference>
<comment type="similarity">
    <text evidence="2">Belongs to the ABC-2 integral membrane protein family.</text>
</comment>